<dbReference type="EMBL" id="CAJOBC010088758">
    <property type="protein sequence ID" value="CAF4372630.1"/>
    <property type="molecule type" value="Genomic_DNA"/>
</dbReference>
<dbReference type="Proteomes" id="UP000681722">
    <property type="component" value="Unassembled WGS sequence"/>
</dbReference>
<protein>
    <submittedName>
        <fullName evidence="1">Uncharacterized protein</fullName>
    </submittedName>
</protein>
<evidence type="ECO:0000313" key="1">
    <source>
        <dbReference type="EMBL" id="CAF1512071.1"/>
    </source>
</evidence>
<name>A0A815U6H5_9BILA</name>
<accession>A0A815U6H5</accession>
<proteinExistence type="predicted"/>
<organism evidence="1 3">
    <name type="scientific">Didymodactylos carnosus</name>
    <dbReference type="NCBI Taxonomy" id="1234261"/>
    <lineage>
        <taxon>Eukaryota</taxon>
        <taxon>Metazoa</taxon>
        <taxon>Spiralia</taxon>
        <taxon>Gnathifera</taxon>
        <taxon>Rotifera</taxon>
        <taxon>Eurotatoria</taxon>
        <taxon>Bdelloidea</taxon>
        <taxon>Philodinida</taxon>
        <taxon>Philodinidae</taxon>
        <taxon>Didymodactylos</taxon>
    </lineage>
</organism>
<evidence type="ECO:0000313" key="2">
    <source>
        <dbReference type="EMBL" id="CAF4372630.1"/>
    </source>
</evidence>
<sequence length="113" mass="12773">MSFHFVWSVPESKRSNVAGNTANSHGLLFSNIIWIVGNKQVPKGKYPWSIKVVSRNQESSFSIAIALSQTLSNKIKSDKEQGWALTHNWESGHTDTYSEKIRTVKEHDVIEVC</sequence>
<evidence type="ECO:0000313" key="3">
    <source>
        <dbReference type="Proteomes" id="UP000663829"/>
    </source>
</evidence>
<dbReference type="AlphaFoldDB" id="A0A815U6H5"/>
<dbReference type="Proteomes" id="UP000663829">
    <property type="component" value="Unassembled WGS sequence"/>
</dbReference>
<keyword evidence="3" id="KW-1185">Reference proteome</keyword>
<dbReference type="EMBL" id="CAJNOQ010023215">
    <property type="protein sequence ID" value="CAF1512071.1"/>
    <property type="molecule type" value="Genomic_DNA"/>
</dbReference>
<gene>
    <name evidence="1" type="ORF">GPM918_LOCUS37158</name>
    <name evidence="2" type="ORF">SRO942_LOCUS37919</name>
</gene>
<comment type="caution">
    <text evidence="1">The sequence shown here is derived from an EMBL/GenBank/DDBJ whole genome shotgun (WGS) entry which is preliminary data.</text>
</comment>
<reference evidence="1" key="1">
    <citation type="submission" date="2021-02" db="EMBL/GenBank/DDBJ databases">
        <authorList>
            <person name="Nowell W R."/>
        </authorList>
    </citation>
    <scope>NUCLEOTIDE SEQUENCE</scope>
</reference>